<dbReference type="AlphaFoldDB" id="A0A1G5DUG4"/>
<keyword evidence="3" id="KW-1185">Reference proteome</keyword>
<protein>
    <recommendedName>
        <fullName evidence="1">HNH nuclease domain-containing protein</fullName>
    </recommendedName>
</protein>
<evidence type="ECO:0000259" key="1">
    <source>
        <dbReference type="SMART" id="SM00507"/>
    </source>
</evidence>
<name>A0A1G5DUG4_9BACT</name>
<dbReference type="SMART" id="SM00507">
    <property type="entry name" value="HNHc"/>
    <property type="match status" value="1"/>
</dbReference>
<reference evidence="2 3" key="1">
    <citation type="submission" date="2016-10" db="EMBL/GenBank/DDBJ databases">
        <authorList>
            <person name="de Groot N.N."/>
        </authorList>
    </citation>
    <scope>NUCLEOTIDE SEQUENCE [LARGE SCALE GENOMIC DNA]</scope>
    <source>
        <strain evidence="2 3">AA1</strain>
    </source>
</reference>
<dbReference type="RefSeq" id="WP_139163911.1">
    <property type="nucleotide sequence ID" value="NZ_FMUX01000005.1"/>
</dbReference>
<evidence type="ECO:0000313" key="3">
    <source>
        <dbReference type="Proteomes" id="UP000198870"/>
    </source>
</evidence>
<dbReference type="EMBL" id="FMUX01000005">
    <property type="protein sequence ID" value="SCY18334.1"/>
    <property type="molecule type" value="Genomic_DNA"/>
</dbReference>
<evidence type="ECO:0000313" key="2">
    <source>
        <dbReference type="EMBL" id="SCY18334.1"/>
    </source>
</evidence>
<dbReference type="Proteomes" id="UP000198870">
    <property type="component" value="Unassembled WGS sequence"/>
</dbReference>
<dbReference type="Pfam" id="PF11738">
    <property type="entry name" value="DUF3298"/>
    <property type="match status" value="1"/>
</dbReference>
<feature type="domain" description="HNH nuclease" evidence="1">
    <location>
        <begin position="10"/>
        <end position="60"/>
    </location>
</feature>
<dbReference type="Gene3D" id="3.90.640.20">
    <property type="entry name" value="Heat-shock cognate protein, ATPase"/>
    <property type="match status" value="1"/>
</dbReference>
<dbReference type="InterPro" id="IPR003615">
    <property type="entry name" value="HNH_nuc"/>
</dbReference>
<dbReference type="Pfam" id="PF01844">
    <property type="entry name" value="HNH"/>
    <property type="match status" value="1"/>
</dbReference>
<sequence>MSRPSIPAELKRAILVEAGHRCAIPRCGQTEIDIHHIVPWETCKKHEYDNLIALCPVCHRRAHKGEIDRKSLQQYKFKLSQDSLKFDPNQFSEKIIEIKRCISEVNEAPPGYDFNFEFPDFNEPSERIASKNIEAWGNELLVSMRQEHLNHIEENKKDYILSSLISWLRGKYEIIRRDPGLISIKYTIIRYVTGAAHRGQSTRVQNFLLNPFTPVTLDNLIIQGKLVNLSDLVREKLLLDSEKDESCVKSGTQPNNENFQYFNLHNWGVVFTFPEYQIDCYAAGEQNIFVGYDELDGIFTPEILSAVKQNIL</sequence>
<dbReference type="GO" id="GO:0008270">
    <property type="term" value="F:zinc ion binding"/>
    <property type="evidence" value="ECO:0007669"/>
    <property type="project" value="InterPro"/>
</dbReference>
<dbReference type="InterPro" id="IPR037126">
    <property type="entry name" value="PdaC/RsiV-like_sf"/>
</dbReference>
<dbReference type="InterPro" id="IPR021729">
    <property type="entry name" value="DUF3298"/>
</dbReference>
<dbReference type="CDD" id="cd00085">
    <property type="entry name" value="HNHc"/>
    <property type="match status" value="1"/>
</dbReference>
<organism evidence="2 3">
    <name type="scientific">Desulfoluna spongiiphila</name>
    <dbReference type="NCBI Taxonomy" id="419481"/>
    <lineage>
        <taxon>Bacteria</taxon>
        <taxon>Pseudomonadati</taxon>
        <taxon>Thermodesulfobacteriota</taxon>
        <taxon>Desulfobacteria</taxon>
        <taxon>Desulfobacterales</taxon>
        <taxon>Desulfolunaceae</taxon>
        <taxon>Desulfoluna</taxon>
    </lineage>
</organism>
<dbReference type="GO" id="GO:0004519">
    <property type="term" value="F:endonuclease activity"/>
    <property type="evidence" value="ECO:0007669"/>
    <property type="project" value="InterPro"/>
</dbReference>
<dbReference type="GO" id="GO:0003676">
    <property type="term" value="F:nucleic acid binding"/>
    <property type="evidence" value="ECO:0007669"/>
    <property type="project" value="InterPro"/>
</dbReference>
<dbReference type="OrthoDB" id="9802640at2"/>
<dbReference type="Gene3D" id="1.10.30.50">
    <property type="match status" value="1"/>
</dbReference>
<dbReference type="STRING" id="419481.SAMN05216233_1052"/>
<proteinExistence type="predicted"/>
<gene>
    <name evidence="2" type="ORF">SAMN05216233_1052</name>
</gene>
<dbReference type="InterPro" id="IPR002711">
    <property type="entry name" value="HNH"/>
</dbReference>
<accession>A0A1G5DUG4</accession>